<organism evidence="1 2">
    <name type="scientific">Trifolium medium</name>
    <dbReference type="NCBI Taxonomy" id="97028"/>
    <lineage>
        <taxon>Eukaryota</taxon>
        <taxon>Viridiplantae</taxon>
        <taxon>Streptophyta</taxon>
        <taxon>Embryophyta</taxon>
        <taxon>Tracheophyta</taxon>
        <taxon>Spermatophyta</taxon>
        <taxon>Magnoliopsida</taxon>
        <taxon>eudicotyledons</taxon>
        <taxon>Gunneridae</taxon>
        <taxon>Pentapetalae</taxon>
        <taxon>rosids</taxon>
        <taxon>fabids</taxon>
        <taxon>Fabales</taxon>
        <taxon>Fabaceae</taxon>
        <taxon>Papilionoideae</taxon>
        <taxon>50 kb inversion clade</taxon>
        <taxon>NPAAA clade</taxon>
        <taxon>Hologalegina</taxon>
        <taxon>IRL clade</taxon>
        <taxon>Trifolieae</taxon>
        <taxon>Trifolium</taxon>
    </lineage>
</organism>
<protein>
    <submittedName>
        <fullName evidence="1">Uncharacterized protein</fullName>
    </submittedName>
</protein>
<dbReference type="Proteomes" id="UP000265520">
    <property type="component" value="Unassembled WGS sequence"/>
</dbReference>
<accession>A0A392TP71</accession>
<dbReference type="EMBL" id="LXQA010629044">
    <property type="protein sequence ID" value="MCI62989.1"/>
    <property type="molecule type" value="Genomic_DNA"/>
</dbReference>
<reference evidence="1 2" key="1">
    <citation type="journal article" date="2018" name="Front. Plant Sci.">
        <title>Red Clover (Trifolium pratense) and Zigzag Clover (T. medium) - A Picture of Genomic Similarities and Differences.</title>
        <authorList>
            <person name="Dluhosova J."/>
            <person name="Istvanek J."/>
            <person name="Nedelnik J."/>
            <person name="Repkova J."/>
        </authorList>
    </citation>
    <scope>NUCLEOTIDE SEQUENCE [LARGE SCALE GENOMIC DNA]</scope>
    <source>
        <strain evidence="2">cv. 10/8</strain>
        <tissue evidence="1">Leaf</tissue>
    </source>
</reference>
<proteinExistence type="predicted"/>
<comment type="caution">
    <text evidence="1">The sequence shown here is derived from an EMBL/GenBank/DDBJ whole genome shotgun (WGS) entry which is preliminary data.</text>
</comment>
<dbReference type="AlphaFoldDB" id="A0A392TP71"/>
<keyword evidence="2" id="KW-1185">Reference proteome</keyword>
<sequence length="70" mass="7102">MGGLYLIVSSSAPLVSLSIQLALNRRLSERIPVPQPPLAFGGQGMLPFVSALQAIVSGGVSTISSLPLAG</sequence>
<name>A0A392TP71_9FABA</name>
<evidence type="ECO:0000313" key="2">
    <source>
        <dbReference type="Proteomes" id="UP000265520"/>
    </source>
</evidence>
<feature type="non-terminal residue" evidence="1">
    <location>
        <position position="70"/>
    </location>
</feature>
<evidence type="ECO:0000313" key="1">
    <source>
        <dbReference type="EMBL" id="MCI62989.1"/>
    </source>
</evidence>